<keyword evidence="3" id="KW-1185">Reference proteome</keyword>
<evidence type="ECO:0000313" key="2">
    <source>
        <dbReference type="EMBL" id="GFZ92424.1"/>
    </source>
</evidence>
<dbReference type="PROSITE" id="PS51186">
    <property type="entry name" value="GNAT"/>
    <property type="match status" value="1"/>
</dbReference>
<dbReference type="InterPro" id="IPR000182">
    <property type="entry name" value="GNAT_dom"/>
</dbReference>
<reference evidence="3" key="1">
    <citation type="journal article" date="2019" name="Int. J. Syst. Evol. Microbiol.">
        <title>The Global Catalogue of Microorganisms (GCM) 10K type strain sequencing project: providing services to taxonomists for standard genome sequencing and annotation.</title>
        <authorList>
            <consortium name="The Broad Institute Genomics Platform"/>
            <consortium name="The Broad Institute Genome Sequencing Center for Infectious Disease"/>
            <person name="Wu L."/>
            <person name="Ma J."/>
        </authorList>
    </citation>
    <scope>NUCLEOTIDE SEQUENCE [LARGE SCALE GENOMIC DNA]</scope>
    <source>
        <strain evidence="3">CGMCC 1.15043</strain>
    </source>
</reference>
<protein>
    <recommendedName>
        <fullName evidence="1">N-acetyltransferase domain-containing protein</fullName>
    </recommendedName>
</protein>
<comment type="caution">
    <text evidence="2">The sequence shown here is derived from an EMBL/GenBank/DDBJ whole genome shotgun (WGS) entry which is preliminary data.</text>
</comment>
<accession>A0ABQ1EXU6</accession>
<evidence type="ECO:0000313" key="3">
    <source>
        <dbReference type="Proteomes" id="UP000615455"/>
    </source>
</evidence>
<dbReference type="RefSeq" id="WP_189014946.1">
    <property type="nucleotide sequence ID" value="NZ_BMHE01000025.1"/>
</dbReference>
<sequence length="115" mass="13301">MKYTIREAVSNDCLALSRLMTQLLNREITENIMKDRIDFVAQSPFDSLFVYEEEQIMGTLGFRIRVNIEDIARYGEISVIVVDIEAKRKGVGRILMKYAEDLRLIENITQVLGDQ</sequence>
<evidence type="ECO:0000259" key="1">
    <source>
        <dbReference type="PROSITE" id="PS51186"/>
    </source>
</evidence>
<dbReference type="CDD" id="cd04301">
    <property type="entry name" value="NAT_SF"/>
    <property type="match status" value="1"/>
</dbReference>
<name>A0ABQ1EXU6_9BACL</name>
<gene>
    <name evidence="2" type="ORF">GCM10008018_43490</name>
</gene>
<dbReference type="Proteomes" id="UP000615455">
    <property type="component" value="Unassembled WGS sequence"/>
</dbReference>
<dbReference type="InterPro" id="IPR016181">
    <property type="entry name" value="Acyl_CoA_acyltransferase"/>
</dbReference>
<proteinExistence type="predicted"/>
<dbReference type="Pfam" id="PF00583">
    <property type="entry name" value="Acetyltransf_1"/>
    <property type="match status" value="1"/>
</dbReference>
<dbReference type="SUPFAM" id="SSF55729">
    <property type="entry name" value="Acyl-CoA N-acyltransferases (Nat)"/>
    <property type="match status" value="1"/>
</dbReference>
<dbReference type="Gene3D" id="3.40.630.30">
    <property type="match status" value="1"/>
</dbReference>
<organism evidence="2 3">
    <name type="scientific">Paenibacillus marchantiophytorum</name>
    <dbReference type="NCBI Taxonomy" id="1619310"/>
    <lineage>
        <taxon>Bacteria</taxon>
        <taxon>Bacillati</taxon>
        <taxon>Bacillota</taxon>
        <taxon>Bacilli</taxon>
        <taxon>Bacillales</taxon>
        <taxon>Paenibacillaceae</taxon>
        <taxon>Paenibacillus</taxon>
    </lineage>
</organism>
<feature type="domain" description="N-acetyltransferase" evidence="1">
    <location>
        <begin position="3"/>
        <end position="115"/>
    </location>
</feature>
<dbReference type="EMBL" id="BMHE01000025">
    <property type="protein sequence ID" value="GFZ92424.1"/>
    <property type="molecule type" value="Genomic_DNA"/>
</dbReference>